<dbReference type="AlphaFoldDB" id="A0A250FA04"/>
<name>A0A250FA04_9FLAO</name>
<protein>
    <recommendedName>
        <fullName evidence="2">4'-phosphopantetheinyl transferase domain-containing protein</fullName>
    </recommendedName>
</protein>
<dbReference type="GO" id="GO:0008897">
    <property type="term" value="F:holo-[acyl-carrier-protein] synthase activity"/>
    <property type="evidence" value="ECO:0007669"/>
    <property type="project" value="InterPro"/>
</dbReference>
<evidence type="ECO:0000313" key="3">
    <source>
        <dbReference type="EMBL" id="ATA81954.1"/>
    </source>
</evidence>
<evidence type="ECO:0000259" key="2">
    <source>
        <dbReference type="Pfam" id="PF01648"/>
    </source>
</evidence>
<reference evidence="4" key="1">
    <citation type="submission" date="2017-06" db="EMBL/GenBank/DDBJ databases">
        <title>Capnocytophaga spp. assemblies.</title>
        <authorList>
            <person name="Gulvik C.A."/>
        </authorList>
    </citation>
    <scope>NUCLEOTIDE SEQUENCE [LARGE SCALE GENOMIC DNA]</scope>
    <source>
        <strain evidence="4">H6253</strain>
    </source>
</reference>
<gene>
    <name evidence="3" type="ORF">CGC53_06135</name>
</gene>
<proteinExistence type="predicted"/>
<evidence type="ECO:0000256" key="1">
    <source>
        <dbReference type="ARBA" id="ARBA00022679"/>
    </source>
</evidence>
<dbReference type="RefSeq" id="WP_095914019.1">
    <property type="nucleotide sequence ID" value="NZ_CAUUPF010000002.1"/>
</dbReference>
<dbReference type="Pfam" id="PF01648">
    <property type="entry name" value="ACPS"/>
    <property type="match status" value="1"/>
</dbReference>
<dbReference type="KEGG" id="clk:CGC53_06135"/>
<dbReference type="Proteomes" id="UP000217276">
    <property type="component" value="Chromosome"/>
</dbReference>
<dbReference type="Gene3D" id="3.90.470.20">
    <property type="entry name" value="4'-phosphopantetheinyl transferase domain"/>
    <property type="match status" value="1"/>
</dbReference>
<dbReference type="InterPro" id="IPR037143">
    <property type="entry name" value="4-PPantetheinyl_Trfase_dom_sf"/>
</dbReference>
<keyword evidence="4" id="KW-1185">Reference proteome</keyword>
<accession>A0A250FA04</accession>
<organism evidence="3 4">
    <name type="scientific">Capnocytophaga leadbetteri</name>
    <dbReference type="NCBI Taxonomy" id="327575"/>
    <lineage>
        <taxon>Bacteria</taxon>
        <taxon>Pseudomonadati</taxon>
        <taxon>Bacteroidota</taxon>
        <taxon>Flavobacteriia</taxon>
        <taxon>Flavobacteriales</taxon>
        <taxon>Flavobacteriaceae</taxon>
        <taxon>Capnocytophaga</taxon>
    </lineage>
</organism>
<dbReference type="GO" id="GO:0000287">
    <property type="term" value="F:magnesium ion binding"/>
    <property type="evidence" value="ECO:0007669"/>
    <property type="project" value="InterPro"/>
</dbReference>
<dbReference type="EMBL" id="CP022384">
    <property type="protein sequence ID" value="ATA81954.1"/>
    <property type="molecule type" value="Genomic_DNA"/>
</dbReference>
<dbReference type="InterPro" id="IPR008278">
    <property type="entry name" value="4-PPantetheinyl_Trfase_dom"/>
</dbReference>
<evidence type="ECO:0000313" key="4">
    <source>
        <dbReference type="Proteomes" id="UP000217276"/>
    </source>
</evidence>
<feature type="domain" description="4'-phosphopantetheinyl transferase" evidence="2">
    <location>
        <begin position="103"/>
        <end position="201"/>
    </location>
</feature>
<sequence>MALIKTIDIDQKSRLYVWDVQEPLATLQEDVSLTPQQNQLLEAIHNEKGKKNFLATRLLLKNLGYPPNALFYDPNGKPFLSDGKQISISHSFDKVAVIISNRGVGIDIEKKRDKIVRIAPKYTQWDYRTAAFSFENIVQKLTMIWCAKEVGFKVHGNPALTLNDIKVRDFFPTDTRTEIKVEKTVYEVSFHFISDFVLSYCLHIK</sequence>
<dbReference type="SUPFAM" id="SSF56214">
    <property type="entry name" value="4'-phosphopantetheinyl transferase"/>
    <property type="match status" value="2"/>
</dbReference>
<keyword evidence="1" id="KW-0808">Transferase</keyword>